<keyword evidence="3" id="KW-1133">Transmembrane helix</keyword>
<keyword evidence="2" id="KW-0732">Signal</keyword>
<keyword evidence="3" id="KW-0812">Transmembrane</keyword>
<evidence type="ECO:0000313" key="5">
    <source>
        <dbReference type="EMBL" id="MDE1463398.1"/>
    </source>
</evidence>
<keyword evidence="6" id="KW-1185">Reference proteome</keyword>
<dbReference type="Proteomes" id="UP001528823">
    <property type="component" value="Unassembled WGS sequence"/>
</dbReference>
<comment type="caution">
    <text evidence="5">The sequence shown here is derived from an EMBL/GenBank/DDBJ whole genome shotgun (WGS) entry which is preliminary data.</text>
</comment>
<proteinExistence type="inferred from homology"/>
<evidence type="ECO:0000259" key="4">
    <source>
        <dbReference type="Pfam" id="PF00497"/>
    </source>
</evidence>
<dbReference type="InterPro" id="IPR001638">
    <property type="entry name" value="Solute-binding_3/MltF_N"/>
</dbReference>
<feature type="transmembrane region" description="Helical" evidence="3">
    <location>
        <begin position="29"/>
        <end position="50"/>
    </location>
</feature>
<sequence>MTTTNPKNHSRRVYIQLCVRRASSGFTDMQQLICRLLAFLNVIISTMLIISRPGLAEKIRLSVADWPPYYYKTHPADGEHAKIINQLFKQVGLEVEYVWYDDWKAAFNTAKAGRHHGTPSWRCNSERAKYFSFTLPIFNDPYVFFHLADTPFNWDRYSQLKAWEPIGVTASYFYGDDFHQVVAQDRIYLHQVRIDVLMFRLLLRGRIQLALMTRDNGQSLMRRALTQQQQAKITYHPTPVTYSISHILFSKQWLGYQELVESINQQITQSKDLFPEDIQAIQQQWQGCK</sequence>
<feature type="domain" description="Solute-binding protein family 3/N-terminal" evidence="4">
    <location>
        <begin position="64"/>
        <end position="285"/>
    </location>
</feature>
<evidence type="ECO:0000256" key="3">
    <source>
        <dbReference type="SAM" id="Phobius"/>
    </source>
</evidence>
<dbReference type="Gene3D" id="3.40.190.10">
    <property type="entry name" value="Periplasmic binding protein-like II"/>
    <property type="match status" value="2"/>
</dbReference>
<name>A0ABT5UAL0_9GAMM</name>
<dbReference type="PANTHER" id="PTHR35936:SF25">
    <property type="entry name" value="ABC TRANSPORTER SUBSTRATE-BINDING PROTEIN"/>
    <property type="match status" value="1"/>
</dbReference>
<evidence type="ECO:0000256" key="1">
    <source>
        <dbReference type="ARBA" id="ARBA00010333"/>
    </source>
</evidence>
<organism evidence="5 6">
    <name type="scientific">Spartinivicinus poritis</name>
    <dbReference type="NCBI Taxonomy" id="2994640"/>
    <lineage>
        <taxon>Bacteria</taxon>
        <taxon>Pseudomonadati</taxon>
        <taxon>Pseudomonadota</taxon>
        <taxon>Gammaproteobacteria</taxon>
        <taxon>Oceanospirillales</taxon>
        <taxon>Zooshikellaceae</taxon>
        <taxon>Spartinivicinus</taxon>
    </lineage>
</organism>
<evidence type="ECO:0000256" key="2">
    <source>
        <dbReference type="ARBA" id="ARBA00022729"/>
    </source>
</evidence>
<dbReference type="Pfam" id="PF00497">
    <property type="entry name" value="SBP_bac_3"/>
    <property type="match status" value="1"/>
</dbReference>
<dbReference type="RefSeq" id="WP_274689736.1">
    <property type="nucleotide sequence ID" value="NZ_JAPMOU010000020.1"/>
</dbReference>
<evidence type="ECO:0000313" key="6">
    <source>
        <dbReference type="Proteomes" id="UP001528823"/>
    </source>
</evidence>
<protein>
    <submittedName>
        <fullName evidence="5">Transporter substrate-binding domain-containing protein</fullName>
    </submittedName>
</protein>
<reference evidence="5 6" key="1">
    <citation type="submission" date="2022-11" db="EMBL/GenBank/DDBJ databases">
        <title>Spartinivicinus poritis sp. nov., isolated from scleractinian coral Porites lutea.</title>
        <authorList>
            <person name="Zhang G."/>
            <person name="Cai L."/>
            <person name="Wei Q."/>
        </authorList>
    </citation>
    <scope>NUCLEOTIDE SEQUENCE [LARGE SCALE GENOMIC DNA]</scope>
    <source>
        <strain evidence="5 6">A2-2</strain>
    </source>
</reference>
<gene>
    <name evidence="5" type="ORF">ORQ98_15655</name>
</gene>
<accession>A0ABT5UAL0</accession>
<dbReference type="PANTHER" id="PTHR35936">
    <property type="entry name" value="MEMBRANE-BOUND LYTIC MUREIN TRANSGLYCOSYLASE F"/>
    <property type="match status" value="1"/>
</dbReference>
<comment type="similarity">
    <text evidence="1">Belongs to the bacterial solute-binding protein 3 family.</text>
</comment>
<dbReference type="SUPFAM" id="SSF53850">
    <property type="entry name" value="Periplasmic binding protein-like II"/>
    <property type="match status" value="1"/>
</dbReference>
<keyword evidence="3" id="KW-0472">Membrane</keyword>
<dbReference type="EMBL" id="JAPMOU010000020">
    <property type="protein sequence ID" value="MDE1463398.1"/>
    <property type="molecule type" value="Genomic_DNA"/>
</dbReference>